<dbReference type="GeneID" id="28972000"/>
<evidence type="ECO:0000313" key="5">
    <source>
        <dbReference type="Proteomes" id="UP000078595"/>
    </source>
</evidence>
<evidence type="ECO:0000313" key="3">
    <source>
        <dbReference type="EMBL" id="OBR81531.1"/>
    </source>
</evidence>
<dbReference type="InterPro" id="IPR029044">
    <property type="entry name" value="Nucleotide-diphossugar_trans"/>
</dbReference>
<dbReference type="Proteomes" id="UP000078595">
    <property type="component" value="Chromosome 8"/>
</dbReference>
<dbReference type="EMBL" id="CP144537">
    <property type="protein sequence ID" value="WWC63834.1"/>
    <property type="molecule type" value="Genomic_DNA"/>
</dbReference>
<dbReference type="RefSeq" id="XP_018259373.1">
    <property type="nucleotide sequence ID" value="XM_018411561.1"/>
</dbReference>
<dbReference type="PANTHER" id="PTHR31834">
    <property type="entry name" value="INITIATION-SPECIFIC ALPHA-1,6-MANNOSYLTRANSFERASE"/>
    <property type="match status" value="1"/>
</dbReference>
<evidence type="ECO:0000313" key="4">
    <source>
        <dbReference type="EMBL" id="WWC63834.1"/>
    </source>
</evidence>
<dbReference type="GO" id="GO:0006487">
    <property type="term" value="P:protein N-linked glycosylation"/>
    <property type="evidence" value="ECO:0007669"/>
    <property type="project" value="TreeGrafter"/>
</dbReference>
<reference evidence="3" key="1">
    <citation type="submission" date="2013-07" db="EMBL/GenBank/DDBJ databases">
        <title>The Genome Sequence of Cryptococcus dejecticola CBS10117.</title>
        <authorList>
            <consortium name="The Broad Institute Genome Sequencing Platform"/>
            <person name="Cuomo C."/>
            <person name="Litvintseva A."/>
            <person name="Chen Y."/>
            <person name="Heitman J."/>
            <person name="Sun S."/>
            <person name="Springer D."/>
            <person name="Dromer F."/>
            <person name="Young S.K."/>
            <person name="Zeng Q."/>
            <person name="Gargeya S."/>
            <person name="Fitzgerald M."/>
            <person name="Abouelleil A."/>
            <person name="Alvarado L."/>
            <person name="Berlin A.M."/>
            <person name="Chapman S.B."/>
            <person name="Dewar J."/>
            <person name="Goldberg J."/>
            <person name="Griggs A."/>
            <person name="Gujja S."/>
            <person name="Hansen M."/>
            <person name="Howarth C."/>
            <person name="Imamovic A."/>
            <person name="Larimer J."/>
            <person name="McCowan C."/>
            <person name="Murphy C."/>
            <person name="Pearson M."/>
            <person name="Priest M."/>
            <person name="Roberts A."/>
            <person name="Saif S."/>
            <person name="Shea T."/>
            <person name="Sykes S."/>
            <person name="Wortman J."/>
            <person name="Nusbaum C."/>
            <person name="Birren B."/>
        </authorList>
    </citation>
    <scope>NUCLEOTIDE SEQUENCE [LARGE SCALE GENOMIC DNA]</scope>
    <source>
        <strain evidence="3">CBS 10117</strain>
    </source>
</reference>
<dbReference type="OrthoDB" id="409543at2759"/>
<sequence>MSLSTWIDTLRSQRYSLLPTNSVPTSPEPIKHTSTKKRLFQTTLVALVLMGIIGYSLKSVKTVTIEEEPIEFQESQPIIGDTDTAKPLDPPDFDVGSEIPPDSVEIPSTSTSTDSEADVDVEVDTEAWRAAGNWGVSEDLGWISPPYNSSVLGEVAEGRYRLGFSAGETGSREYFQRLHDFALSLPEPLHTPLLSSLFYHSPPNYENIVSTFYPDQPHSPSMISYKYIHQTDKEYNPENELPKVWESINKPDGWRMNFLDDAQAHNWMLSQFEGSDVNWAWDYMHRGVLKADFLRYLLPLVVGGVYSDVDTRPIRPIEEWGTHSVELLDLSYTDGAEWRSRISTHPAVIVGVDVDVHNKEGWQNEWPRPLGICQWTLSSAPSHPIFLDAVRRVVNSTRVVEAWEEWRIDEIQKLESDGQVEQAEELKGQHRDHAMNVMEWTGPGLFTDSVVAFLLARYNVSWHRLRSLDHPLRIGDVLILPITGFSPGGERDFGAENPDSIQANVLHNFRGSWKGDGARK</sequence>
<dbReference type="EMBL" id="KI894037">
    <property type="protein sequence ID" value="OBR81531.1"/>
    <property type="molecule type" value="Genomic_DNA"/>
</dbReference>
<name>A0A1A5ZUP5_9TREE</name>
<evidence type="ECO:0000256" key="2">
    <source>
        <dbReference type="SAM" id="MobiDB-lite"/>
    </source>
</evidence>
<dbReference type="InterPro" id="IPR007577">
    <property type="entry name" value="GlycoTrfase_DXD_sugar-bd_CS"/>
</dbReference>
<comment type="similarity">
    <text evidence="1">Belongs to the glycosyltransferase 32 family.</text>
</comment>
<dbReference type="KEGG" id="kdj:28972000"/>
<dbReference type="GO" id="GO:0000136">
    <property type="term" value="C:mannan polymerase complex"/>
    <property type="evidence" value="ECO:0007669"/>
    <property type="project" value="TreeGrafter"/>
</dbReference>
<reference evidence="4" key="2">
    <citation type="submission" date="2013-07" db="EMBL/GenBank/DDBJ databases">
        <authorList>
            <consortium name="The Broad Institute Genome Sequencing Platform"/>
            <person name="Cuomo C."/>
            <person name="Litvintseva A."/>
            <person name="Chen Y."/>
            <person name="Heitman J."/>
            <person name="Sun S."/>
            <person name="Springer D."/>
            <person name="Dromer F."/>
            <person name="Young S.K."/>
            <person name="Zeng Q."/>
            <person name="Gargeya S."/>
            <person name="Fitzgerald M."/>
            <person name="Abouelleil A."/>
            <person name="Alvarado L."/>
            <person name="Berlin A.M."/>
            <person name="Chapman S.B."/>
            <person name="Dewar J."/>
            <person name="Goldberg J."/>
            <person name="Griggs A."/>
            <person name="Gujja S."/>
            <person name="Hansen M."/>
            <person name="Howarth C."/>
            <person name="Imamovic A."/>
            <person name="Larimer J."/>
            <person name="McCowan C."/>
            <person name="Murphy C."/>
            <person name="Pearson M."/>
            <person name="Priest M."/>
            <person name="Roberts A."/>
            <person name="Saif S."/>
            <person name="Shea T."/>
            <person name="Sykes S."/>
            <person name="Wortman J."/>
            <person name="Nusbaum C."/>
            <person name="Birren B."/>
        </authorList>
    </citation>
    <scope>NUCLEOTIDE SEQUENCE</scope>
    <source>
        <strain evidence="4">CBS 10117</strain>
    </source>
</reference>
<evidence type="ECO:0008006" key="6">
    <source>
        <dbReference type="Google" id="ProtNLM"/>
    </source>
</evidence>
<dbReference type="VEuPathDB" id="FungiDB:I303_08301"/>
<dbReference type="SUPFAM" id="SSF53448">
    <property type="entry name" value="Nucleotide-diphospho-sugar transferases"/>
    <property type="match status" value="1"/>
</dbReference>
<keyword evidence="5" id="KW-1185">Reference proteome</keyword>
<reference evidence="4" key="3">
    <citation type="submission" date="2024-02" db="EMBL/GenBank/DDBJ databases">
        <title>Comparative genomics of Cryptococcus and Kwoniella reveals pathogenesis evolution and contrasting modes of karyotype evolution via chromosome fusion or intercentromeric recombination.</title>
        <authorList>
            <person name="Coelho M.A."/>
            <person name="David-Palma M."/>
            <person name="Shea T."/>
            <person name="Bowers K."/>
            <person name="McGinley-Smith S."/>
            <person name="Mohammad A.W."/>
            <person name="Gnirke A."/>
            <person name="Yurkov A.M."/>
            <person name="Nowrousian M."/>
            <person name="Sun S."/>
            <person name="Cuomo C.A."/>
            <person name="Heitman J."/>
        </authorList>
    </citation>
    <scope>NUCLEOTIDE SEQUENCE</scope>
    <source>
        <strain evidence="4">CBS 10117</strain>
    </source>
</reference>
<dbReference type="Gene3D" id="3.90.550.20">
    <property type="match status" value="1"/>
</dbReference>
<dbReference type="GO" id="GO:0000009">
    <property type="term" value="F:alpha-1,6-mannosyltransferase activity"/>
    <property type="evidence" value="ECO:0007669"/>
    <property type="project" value="InterPro"/>
</dbReference>
<dbReference type="InterPro" id="IPR039367">
    <property type="entry name" value="Och1-like"/>
</dbReference>
<dbReference type="STRING" id="1296121.A0A1A5ZUP5"/>
<feature type="region of interest" description="Disordered" evidence="2">
    <location>
        <begin position="72"/>
        <end position="118"/>
    </location>
</feature>
<organism evidence="3">
    <name type="scientific">Kwoniella dejecticola CBS 10117</name>
    <dbReference type="NCBI Taxonomy" id="1296121"/>
    <lineage>
        <taxon>Eukaryota</taxon>
        <taxon>Fungi</taxon>
        <taxon>Dikarya</taxon>
        <taxon>Basidiomycota</taxon>
        <taxon>Agaricomycotina</taxon>
        <taxon>Tremellomycetes</taxon>
        <taxon>Tremellales</taxon>
        <taxon>Cryptococcaceae</taxon>
        <taxon>Kwoniella</taxon>
    </lineage>
</organism>
<accession>A0A1A5ZUP5</accession>
<dbReference type="AlphaFoldDB" id="A0A1A5ZUP5"/>
<dbReference type="PANTHER" id="PTHR31834:SF1">
    <property type="entry name" value="INITIATION-SPECIFIC ALPHA-1,6-MANNOSYLTRANSFERASE"/>
    <property type="match status" value="1"/>
</dbReference>
<evidence type="ECO:0000256" key="1">
    <source>
        <dbReference type="ARBA" id="ARBA00009003"/>
    </source>
</evidence>
<protein>
    <recommendedName>
        <fullName evidence="6">Alpha 1,6-mannosyltransferase</fullName>
    </recommendedName>
</protein>
<gene>
    <name evidence="3" type="ORF">I303_08301</name>
    <name evidence="4" type="ORF">I303_106439</name>
</gene>
<dbReference type="Pfam" id="PF04488">
    <property type="entry name" value="Gly_transf_sug"/>
    <property type="match status" value="1"/>
</dbReference>
<proteinExistence type="inferred from homology"/>